<dbReference type="EMBL" id="JAUJWU010000005">
    <property type="protein sequence ID" value="MDN7247179.1"/>
    <property type="molecule type" value="Genomic_DNA"/>
</dbReference>
<reference evidence="2 3" key="1">
    <citation type="submission" date="2023-07" db="EMBL/GenBank/DDBJ databases">
        <title>Novel species in genus Planococcus.</title>
        <authorList>
            <person name="Ning S."/>
        </authorList>
    </citation>
    <scope>NUCLEOTIDE SEQUENCE [LARGE SCALE GENOMIC DNA]</scope>
    <source>
        <strain evidence="2 3">N017</strain>
    </source>
</reference>
<feature type="transmembrane region" description="Helical" evidence="1">
    <location>
        <begin position="17"/>
        <end position="39"/>
    </location>
</feature>
<evidence type="ECO:0000313" key="2">
    <source>
        <dbReference type="EMBL" id="MDN7247179.1"/>
    </source>
</evidence>
<feature type="transmembrane region" description="Helical" evidence="1">
    <location>
        <begin position="72"/>
        <end position="93"/>
    </location>
</feature>
<protein>
    <submittedName>
        <fullName evidence="2">ABC transporter permease subunit</fullName>
    </submittedName>
</protein>
<comment type="caution">
    <text evidence="2">The sequence shown here is derived from an EMBL/GenBank/DDBJ whole genome shotgun (WGS) entry which is preliminary data.</text>
</comment>
<accession>A0ABT8NH20</accession>
<keyword evidence="1" id="KW-0812">Transmembrane</keyword>
<name>A0ABT8NH20_9BACL</name>
<feature type="transmembrane region" description="Helical" evidence="1">
    <location>
        <begin position="157"/>
        <end position="178"/>
    </location>
</feature>
<proteinExistence type="predicted"/>
<keyword evidence="3" id="KW-1185">Reference proteome</keyword>
<evidence type="ECO:0000256" key="1">
    <source>
        <dbReference type="SAM" id="Phobius"/>
    </source>
</evidence>
<sequence length="290" mass="31556">MWTIGKLTIKEMVSKRIFLITIIMTLIFLALYGTAIYFAGKEGAEEVGNAGQGTEVVLMQQFIASQLLGVGLYFSSFITALLAIMASVSSISGEVASHQIDTWLMRPISRSQFVLGKFIGLALLMIAYAVSLFFSIILLHQGIGADWMALDISLAQMIKAVSVFAIQPFVLIAFGLLLSTRMTTLNAGIVAIILYGAAFIGGFIEQFGAVIEKASLINIGIIMSLVFPIDSMYRKMTILLFDTTDNPLSMAQGGMFTSVSVPGNVMIWYALLYGVVAVLFSIYSFNKRDV</sequence>
<dbReference type="Proteomes" id="UP001172142">
    <property type="component" value="Unassembled WGS sequence"/>
</dbReference>
<keyword evidence="1" id="KW-0472">Membrane</keyword>
<evidence type="ECO:0000313" key="3">
    <source>
        <dbReference type="Proteomes" id="UP001172142"/>
    </source>
</evidence>
<dbReference type="Pfam" id="PF12679">
    <property type="entry name" value="ABC2_membrane_2"/>
    <property type="match status" value="1"/>
</dbReference>
<dbReference type="RefSeq" id="WP_301857474.1">
    <property type="nucleotide sequence ID" value="NZ_JAUJWU010000005.1"/>
</dbReference>
<gene>
    <name evidence="2" type="ORF">QWY13_16995</name>
</gene>
<feature type="transmembrane region" description="Helical" evidence="1">
    <location>
        <begin position="185"/>
        <end position="204"/>
    </location>
</feature>
<keyword evidence="1" id="KW-1133">Transmembrane helix</keyword>
<organism evidence="2 3">
    <name type="scientific">Planococcus shenhongbingii</name>
    <dbReference type="NCBI Taxonomy" id="3058398"/>
    <lineage>
        <taxon>Bacteria</taxon>
        <taxon>Bacillati</taxon>
        <taxon>Bacillota</taxon>
        <taxon>Bacilli</taxon>
        <taxon>Bacillales</taxon>
        <taxon>Caryophanaceae</taxon>
        <taxon>Planococcus</taxon>
    </lineage>
</organism>
<feature type="transmembrane region" description="Helical" evidence="1">
    <location>
        <begin position="114"/>
        <end position="137"/>
    </location>
</feature>
<dbReference type="PANTHER" id="PTHR43471">
    <property type="entry name" value="ABC TRANSPORTER PERMEASE"/>
    <property type="match status" value="1"/>
</dbReference>
<feature type="transmembrane region" description="Helical" evidence="1">
    <location>
        <begin position="265"/>
        <end position="285"/>
    </location>
</feature>